<dbReference type="GO" id="GO:0016740">
    <property type="term" value="F:transferase activity"/>
    <property type="evidence" value="ECO:0007669"/>
    <property type="project" value="UniProtKB-KW"/>
</dbReference>
<comment type="caution">
    <text evidence="4">The sequence shown here is derived from an EMBL/GenBank/DDBJ whole genome shotgun (WGS) entry which is preliminary data.</text>
</comment>
<name>A0AAE0E063_9ROSI</name>
<keyword evidence="3" id="KW-0472">Membrane</keyword>
<reference evidence="4" key="1">
    <citation type="journal article" date="2023" name="Plant J.">
        <title>Genome sequences and population genomics provide insights into the demographic history, inbreeding, and mutation load of two 'living fossil' tree species of Dipteronia.</title>
        <authorList>
            <person name="Feng Y."/>
            <person name="Comes H.P."/>
            <person name="Chen J."/>
            <person name="Zhu S."/>
            <person name="Lu R."/>
            <person name="Zhang X."/>
            <person name="Li P."/>
            <person name="Qiu J."/>
            <person name="Olsen K.M."/>
            <person name="Qiu Y."/>
        </authorList>
    </citation>
    <scope>NUCLEOTIDE SEQUENCE</scope>
    <source>
        <strain evidence="4">NBL</strain>
    </source>
</reference>
<sequence>FRGFLLHFSVSYTARAALGLTFQWIAPLVFITIKASVFVLVMSFVKDLSNVEGDLKHQISTLAIKFGVRNIALLDSGILLVKYIVGVLWASIYMPQVVKCEIPDKAGAHYSQESEHPSIKEYTSRCSRLGELCSITIICNIILEIVRIDELKNKKNLISAAAKLL</sequence>
<dbReference type="AlphaFoldDB" id="A0AAE0E063"/>
<feature type="transmembrane region" description="Helical" evidence="3">
    <location>
        <begin position="66"/>
        <end position="90"/>
    </location>
</feature>
<evidence type="ECO:0000256" key="3">
    <source>
        <dbReference type="SAM" id="Phobius"/>
    </source>
</evidence>
<gene>
    <name evidence="4" type="ORF">Dsin_022686</name>
</gene>
<keyword evidence="3" id="KW-1133">Transmembrane helix</keyword>
<evidence type="ECO:0000313" key="5">
    <source>
        <dbReference type="Proteomes" id="UP001281410"/>
    </source>
</evidence>
<keyword evidence="3" id="KW-0812">Transmembrane</keyword>
<dbReference type="Proteomes" id="UP001281410">
    <property type="component" value="Unassembled WGS sequence"/>
</dbReference>
<organism evidence="4 5">
    <name type="scientific">Dipteronia sinensis</name>
    <dbReference type="NCBI Taxonomy" id="43782"/>
    <lineage>
        <taxon>Eukaryota</taxon>
        <taxon>Viridiplantae</taxon>
        <taxon>Streptophyta</taxon>
        <taxon>Embryophyta</taxon>
        <taxon>Tracheophyta</taxon>
        <taxon>Spermatophyta</taxon>
        <taxon>Magnoliopsida</taxon>
        <taxon>eudicotyledons</taxon>
        <taxon>Gunneridae</taxon>
        <taxon>Pentapetalae</taxon>
        <taxon>rosids</taxon>
        <taxon>malvids</taxon>
        <taxon>Sapindales</taxon>
        <taxon>Sapindaceae</taxon>
        <taxon>Hippocastanoideae</taxon>
        <taxon>Acereae</taxon>
        <taxon>Dipteronia</taxon>
    </lineage>
</organism>
<evidence type="ECO:0000313" key="4">
    <source>
        <dbReference type="EMBL" id="KAK3199271.1"/>
    </source>
</evidence>
<keyword evidence="5" id="KW-1185">Reference proteome</keyword>
<proteinExistence type="inferred from homology"/>
<dbReference type="PANTHER" id="PTHR43009">
    <property type="entry name" value="HOMOGENTISATE SOLANESYLTRANSFERASE, CHLOROPLASTIC"/>
    <property type="match status" value="1"/>
</dbReference>
<feature type="transmembrane region" description="Helical" evidence="3">
    <location>
        <begin position="26"/>
        <end position="45"/>
    </location>
</feature>
<keyword evidence="2" id="KW-0808">Transferase</keyword>
<accession>A0AAE0E063</accession>
<evidence type="ECO:0000256" key="2">
    <source>
        <dbReference type="ARBA" id="ARBA00022679"/>
    </source>
</evidence>
<comment type="similarity">
    <text evidence="1">Belongs to the UbiA prenyltransferase family.</text>
</comment>
<dbReference type="EMBL" id="JANJYJ010000007">
    <property type="protein sequence ID" value="KAK3199271.1"/>
    <property type="molecule type" value="Genomic_DNA"/>
</dbReference>
<feature type="non-terminal residue" evidence="4">
    <location>
        <position position="165"/>
    </location>
</feature>
<evidence type="ECO:0000256" key="1">
    <source>
        <dbReference type="ARBA" id="ARBA00005985"/>
    </source>
</evidence>
<protein>
    <submittedName>
        <fullName evidence="4">Uncharacterized protein</fullName>
    </submittedName>
</protein>
<dbReference type="PANTHER" id="PTHR43009:SF10">
    <property type="entry name" value="HOMOGENTISATE SOLANESYLTRANSFERASE, CHLOROPLASTIC"/>
    <property type="match status" value="1"/>
</dbReference>